<comment type="catalytic activity">
    <reaction evidence="13">
        <text>L-threonyl-[protein] + ATP = 3-O-(5'-adenylyl)-L-threonyl-[protein] + diphosphate</text>
        <dbReference type="Rhea" id="RHEA:54292"/>
        <dbReference type="Rhea" id="RHEA-COMP:11060"/>
        <dbReference type="Rhea" id="RHEA-COMP:13847"/>
        <dbReference type="ChEBI" id="CHEBI:30013"/>
        <dbReference type="ChEBI" id="CHEBI:30616"/>
        <dbReference type="ChEBI" id="CHEBI:33019"/>
        <dbReference type="ChEBI" id="CHEBI:138113"/>
        <dbReference type="EC" id="2.7.7.108"/>
    </reaction>
</comment>
<keyword evidence="23" id="KW-1185">Reference proteome</keyword>
<dbReference type="SUPFAM" id="SSF48452">
    <property type="entry name" value="TPR-like"/>
    <property type="match status" value="1"/>
</dbReference>
<evidence type="ECO:0000256" key="2">
    <source>
        <dbReference type="ARBA" id="ARBA00009742"/>
    </source>
</evidence>
<dbReference type="GO" id="GO:0070733">
    <property type="term" value="F:AMPylase activity"/>
    <property type="evidence" value="ECO:0007669"/>
    <property type="project" value="UniProtKB-EC"/>
</dbReference>
<dbReference type="Proteomes" id="UP000594262">
    <property type="component" value="Unplaced"/>
</dbReference>
<feature type="active site" evidence="15">
    <location>
        <position position="361"/>
    </location>
</feature>
<keyword evidence="4 20" id="KW-0812">Transmembrane</keyword>
<name>A0A7M5X7D2_9CNID</name>
<evidence type="ECO:0000256" key="1">
    <source>
        <dbReference type="ARBA" id="ARBA00004167"/>
    </source>
</evidence>
<feature type="glycosylation site" description="N-linked (GlcNAc...) asparagine" evidence="18">
    <location>
        <position position="273"/>
    </location>
</feature>
<dbReference type="InterPro" id="IPR019734">
    <property type="entry name" value="TPR_rpt"/>
</dbReference>
<evidence type="ECO:0000313" key="23">
    <source>
        <dbReference type="Proteomes" id="UP000594262"/>
    </source>
</evidence>
<feature type="transmembrane region" description="Helical" evidence="20">
    <location>
        <begin position="21"/>
        <end position="40"/>
    </location>
</feature>
<keyword evidence="11 20" id="KW-0472">Membrane</keyword>
<evidence type="ECO:0000256" key="5">
    <source>
        <dbReference type="ARBA" id="ARBA00022695"/>
    </source>
</evidence>
<evidence type="ECO:0000256" key="20">
    <source>
        <dbReference type="SAM" id="Phobius"/>
    </source>
</evidence>
<dbReference type="OrthoDB" id="439046at2759"/>
<evidence type="ECO:0000313" key="22">
    <source>
        <dbReference type="EnsemblMetazoa" id="CLYHEMP018572.1"/>
    </source>
</evidence>
<evidence type="ECO:0000256" key="8">
    <source>
        <dbReference type="ARBA" id="ARBA00022803"/>
    </source>
</evidence>
<evidence type="ECO:0000256" key="7">
    <source>
        <dbReference type="ARBA" id="ARBA00022741"/>
    </source>
</evidence>
<dbReference type="SMART" id="SM00028">
    <property type="entry name" value="TPR"/>
    <property type="match status" value="1"/>
</dbReference>
<feature type="repeat" description="TPR" evidence="19">
    <location>
        <begin position="105"/>
        <end position="138"/>
    </location>
</feature>
<reference evidence="22" key="1">
    <citation type="submission" date="2021-01" db="UniProtKB">
        <authorList>
            <consortium name="EnsemblMetazoa"/>
        </authorList>
    </citation>
    <scope>IDENTIFICATION</scope>
</reference>
<sequence>MNIKKSCSSIIWTDRKGYKMASYASQIVFMFIGIFCSVIIQKWDQKYLFDALVWLQNYYMPNSTSVGTSIALLTLVEQKKKSFSVAVLPTKEVATETDWILNNEVQSILNKAIMYKNQGKTEKALKLLKQCKALNPKHPDVLNFYGEGIESKDVITAEHHYALALVIQPGHLKATANRRRCLPRVKELDLKMLRRIEQKREALMKIPEGNSALKRAKLESYYKHIYHSNGIEGNTMTLSMTRSILETKMAVGGKSVLEHNEVLGMDAALQYINITLLNEIGPVTIQHMLQIHKRVLGYAQPLDAGLFRDSQVYVGEHIPPSPVDVHQYMEAFQRWLLSTDVEHLHPIELAALAHYKLVYIHPFTDGNGRTSRLLMNLFLMRAGYPPVIIRKEDRFKILSTFADS</sequence>
<dbReference type="Pfam" id="PF02661">
    <property type="entry name" value="Fic"/>
    <property type="match status" value="1"/>
</dbReference>
<evidence type="ECO:0000259" key="21">
    <source>
        <dbReference type="PROSITE" id="PS51459"/>
    </source>
</evidence>
<evidence type="ECO:0000256" key="9">
    <source>
        <dbReference type="ARBA" id="ARBA00022840"/>
    </source>
</evidence>
<evidence type="ECO:0000256" key="6">
    <source>
        <dbReference type="ARBA" id="ARBA00022737"/>
    </source>
</evidence>
<keyword evidence="7 16" id="KW-0547">Nucleotide-binding</keyword>
<evidence type="ECO:0000256" key="10">
    <source>
        <dbReference type="ARBA" id="ARBA00022989"/>
    </source>
</evidence>
<dbReference type="EC" id="2.7.7.108" evidence="12"/>
<evidence type="ECO:0000256" key="4">
    <source>
        <dbReference type="ARBA" id="ARBA00022692"/>
    </source>
</evidence>
<evidence type="ECO:0000256" key="12">
    <source>
        <dbReference type="ARBA" id="ARBA00034531"/>
    </source>
</evidence>
<dbReference type="PROSITE" id="PS50005">
    <property type="entry name" value="TPR"/>
    <property type="match status" value="1"/>
</dbReference>
<keyword evidence="5" id="KW-0548">Nucleotidyltransferase</keyword>
<evidence type="ECO:0000256" key="14">
    <source>
        <dbReference type="ARBA" id="ARBA00048696"/>
    </source>
</evidence>
<keyword evidence="9 16" id="KW-0067">ATP-binding</keyword>
<comment type="catalytic activity">
    <reaction evidence="14">
        <text>L-tyrosyl-[protein] + ATP = O-(5'-adenylyl)-L-tyrosyl-[protein] + diphosphate</text>
        <dbReference type="Rhea" id="RHEA:54288"/>
        <dbReference type="Rhea" id="RHEA-COMP:10136"/>
        <dbReference type="Rhea" id="RHEA-COMP:13846"/>
        <dbReference type="ChEBI" id="CHEBI:30616"/>
        <dbReference type="ChEBI" id="CHEBI:33019"/>
        <dbReference type="ChEBI" id="CHEBI:46858"/>
        <dbReference type="ChEBI" id="CHEBI:83624"/>
        <dbReference type="EC" id="2.7.7.108"/>
    </reaction>
</comment>
<dbReference type="InterPro" id="IPR003812">
    <property type="entry name" value="Fido"/>
</dbReference>
<evidence type="ECO:0000256" key="11">
    <source>
        <dbReference type="ARBA" id="ARBA00023136"/>
    </source>
</evidence>
<feature type="binding site" evidence="16">
    <location>
        <begin position="365"/>
        <end position="372"/>
    </location>
    <ligand>
        <name>ATP</name>
        <dbReference type="ChEBI" id="CHEBI:30616"/>
    </ligand>
</feature>
<protein>
    <recommendedName>
        <fullName evidence="12">protein adenylyltransferase</fullName>
        <ecNumber evidence="12">2.7.7.108</ecNumber>
    </recommendedName>
</protein>
<feature type="site" description="Important for autoinhibition of adenylyltransferase activity" evidence="17">
    <location>
        <position position="232"/>
    </location>
</feature>
<dbReference type="Gene3D" id="1.10.3290.10">
    <property type="entry name" value="Fido-like domain"/>
    <property type="match status" value="1"/>
</dbReference>
<evidence type="ECO:0000256" key="19">
    <source>
        <dbReference type="PROSITE-ProRule" id="PRU00339"/>
    </source>
</evidence>
<feature type="binding site" evidence="16">
    <location>
        <begin position="314"/>
        <end position="317"/>
    </location>
    <ligand>
        <name>ATP</name>
        <dbReference type="ChEBI" id="CHEBI:30616"/>
    </ligand>
</feature>
<evidence type="ECO:0000256" key="3">
    <source>
        <dbReference type="ARBA" id="ARBA00022679"/>
    </source>
</evidence>
<comment type="similarity">
    <text evidence="2">Belongs to the fic family.</text>
</comment>
<keyword evidence="3" id="KW-0808">Transferase</keyword>
<evidence type="ECO:0000256" key="18">
    <source>
        <dbReference type="PIRSR" id="PIRSR640198-4"/>
    </source>
</evidence>
<dbReference type="AlphaFoldDB" id="A0A7M5X7D2"/>
<proteinExistence type="inferred from homology"/>
<comment type="subcellular location">
    <subcellularLocation>
        <location evidence="1">Membrane</location>
        <topology evidence="1">Single-pass membrane protein</topology>
    </subcellularLocation>
</comment>
<dbReference type="GO" id="GO:0016020">
    <property type="term" value="C:membrane"/>
    <property type="evidence" value="ECO:0007669"/>
    <property type="project" value="UniProtKB-SubCell"/>
</dbReference>
<dbReference type="GO" id="GO:0005524">
    <property type="term" value="F:ATP binding"/>
    <property type="evidence" value="ECO:0007669"/>
    <property type="project" value="UniProtKB-KW"/>
</dbReference>
<dbReference type="Gene3D" id="1.25.40.10">
    <property type="entry name" value="Tetratricopeptide repeat domain"/>
    <property type="match status" value="1"/>
</dbReference>
<dbReference type="InterPro" id="IPR040198">
    <property type="entry name" value="Fido_containing"/>
</dbReference>
<evidence type="ECO:0000256" key="17">
    <source>
        <dbReference type="PIRSR" id="PIRSR640198-3"/>
    </source>
</evidence>
<dbReference type="PROSITE" id="PS51459">
    <property type="entry name" value="FIDO"/>
    <property type="match status" value="1"/>
</dbReference>
<feature type="domain" description="Fido" evidence="21">
    <location>
        <begin position="283"/>
        <end position="404"/>
    </location>
</feature>
<organism evidence="22 23">
    <name type="scientific">Clytia hemisphaerica</name>
    <dbReference type="NCBI Taxonomy" id="252671"/>
    <lineage>
        <taxon>Eukaryota</taxon>
        <taxon>Metazoa</taxon>
        <taxon>Cnidaria</taxon>
        <taxon>Hydrozoa</taxon>
        <taxon>Hydroidolina</taxon>
        <taxon>Leptothecata</taxon>
        <taxon>Obeliida</taxon>
        <taxon>Clytiidae</taxon>
        <taxon>Clytia</taxon>
    </lineage>
</organism>
<keyword evidence="6" id="KW-0677">Repeat</keyword>
<dbReference type="PANTHER" id="PTHR13504:SF34">
    <property type="entry name" value="PROTEIN ADENYLYLTRANSFERASE FICD"/>
    <property type="match status" value="1"/>
</dbReference>
<evidence type="ECO:0000256" key="16">
    <source>
        <dbReference type="PIRSR" id="PIRSR640198-2"/>
    </source>
</evidence>
<keyword evidence="10 20" id="KW-1133">Transmembrane helix</keyword>
<evidence type="ECO:0000256" key="13">
    <source>
        <dbReference type="ARBA" id="ARBA00047939"/>
    </source>
</evidence>
<dbReference type="InterPro" id="IPR036597">
    <property type="entry name" value="Fido-like_dom_sf"/>
</dbReference>
<dbReference type="InterPro" id="IPR011990">
    <property type="entry name" value="TPR-like_helical_dom_sf"/>
</dbReference>
<keyword evidence="8 19" id="KW-0802">TPR repeat</keyword>
<dbReference type="SUPFAM" id="SSF140931">
    <property type="entry name" value="Fic-like"/>
    <property type="match status" value="1"/>
</dbReference>
<dbReference type="EnsemblMetazoa" id="CLYHEMT018572.1">
    <property type="protein sequence ID" value="CLYHEMP018572.1"/>
    <property type="gene ID" value="CLYHEMG018572"/>
</dbReference>
<dbReference type="PANTHER" id="PTHR13504">
    <property type="entry name" value="FIDO DOMAIN-CONTAINING PROTEIN DDB_G0283145"/>
    <property type="match status" value="1"/>
</dbReference>
<evidence type="ECO:0000256" key="15">
    <source>
        <dbReference type="PIRSR" id="PIRSR640198-1"/>
    </source>
</evidence>
<accession>A0A7M5X7D2</accession>